<dbReference type="GO" id="GO:0005829">
    <property type="term" value="C:cytosol"/>
    <property type="evidence" value="ECO:0007669"/>
    <property type="project" value="TreeGrafter"/>
</dbReference>
<evidence type="ECO:0000259" key="1">
    <source>
        <dbReference type="Pfam" id="PF07971"/>
    </source>
</evidence>
<dbReference type="Gene3D" id="1.20.1050.60">
    <property type="entry name" value="alpha-1,2-mannosidase"/>
    <property type="match status" value="1"/>
</dbReference>
<feature type="domain" description="Glycosyl hydrolase family 92 N-terminal" evidence="2">
    <location>
        <begin position="27"/>
        <end position="254"/>
    </location>
</feature>
<proteinExistence type="predicted"/>
<sequence>MYAFASQAALAAPLGDGGGADVAPVDLVDPTIGTGVGSCMPGPCLPHASIYPSPDTLAPKPSGYNRKEHIVGFSQLHTQGTGGIASYGQFLLSPQIGLQVREADHASAKEGEVAKAYRYDVRLSRYGIDCAVVPSYHSALYKFTFPASEDANILLDVARKVGGGTALRNGSIVIDPEKATMSGGGDFDGNWVPGLHKIYFHAQFSRKPARSGVTVGDAIKAGVSQASSDGKPLGGYFGFQTTKDESISVRIAVSFKSVDQARKWLEEEIPSWEMKPLDDQARAAWVEKLGAIEVQGASSAEQRKFYTALWHSFVQPRDRTGDHWDTSEPYWDDHYTLWDSWKTLFPLLNIIDPQTSRGVVNSFIARHKHNTDGYVAPAFVAGVEYRTGQGGDEVDNVIADAFVKKVPGVDWQAAYALLKHHADVSGRMESYRRLGYVPEGETAPYCHRMKSGSGTLGFAINDFSVSEVAAGLGETADAERYRKRAENWKNVWDQKAGDTGYTGFPRSRKSDSEFTAAGLRKNYNVDFYEATSWEMAYAPTFAMDELISTMGGREKFVERLEFAFRSGLIDFSNEPSFMTPWLFAAAGRPDLSSYWADVFKKRYKADELPGDDDQGAMSSMYLFLVSGFFPIAGQDIYYLHGPSVPKTTWRLPDGKKLVISAENVGPRNIYIQSASLNGTPLRSARIRHSDIAKGGRLDFVMGDSPGKWGQE</sequence>
<evidence type="ECO:0000259" key="2">
    <source>
        <dbReference type="Pfam" id="PF17678"/>
    </source>
</evidence>
<dbReference type="Gene3D" id="2.70.98.10">
    <property type="match status" value="1"/>
</dbReference>
<dbReference type="EMBL" id="BDCO01000001">
    <property type="protein sequence ID" value="GAT31470.1"/>
    <property type="molecule type" value="Genomic_DNA"/>
</dbReference>
<dbReference type="Gene3D" id="3.30.2080.10">
    <property type="entry name" value="GH92 mannosidase domain"/>
    <property type="match status" value="1"/>
</dbReference>
<dbReference type="NCBIfam" id="TIGR01180">
    <property type="entry name" value="aman2_put"/>
    <property type="match status" value="1"/>
</dbReference>
<comment type="caution">
    <text evidence="3">The sequence shown here is derived from an EMBL/GenBank/DDBJ whole genome shotgun (WGS) entry which is preliminary data.</text>
</comment>
<evidence type="ECO:0000313" key="3">
    <source>
        <dbReference type="EMBL" id="GAT31470.1"/>
    </source>
</evidence>
<name>A0A146G1D3_TERSA</name>
<protein>
    <submittedName>
        <fullName evidence="3">Alpha-1,2-mannosidase</fullName>
    </submittedName>
</protein>
<dbReference type="SUPFAM" id="SSF48208">
    <property type="entry name" value="Six-hairpin glycosidases"/>
    <property type="match status" value="1"/>
</dbReference>
<dbReference type="PANTHER" id="PTHR12143">
    <property type="entry name" value="PEPTIDE N-GLYCANASE PNGASE -RELATED"/>
    <property type="match status" value="1"/>
</dbReference>
<dbReference type="GO" id="GO:0030246">
    <property type="term" value="F:carbohydrate binding"/>
    <property type="evidence" value="ECO:0007669"/>
    <property type="project" value="InterPro"/>
</dbReference>
<dbReference type="GO" id="GO:0005975">
    <property type="term" value="P:carbohydrate metabolic process"/>
    <property type="evidence" value="ECO:0007669"/>
    <property type="project" value="InterPro"/>
</dbReference>
<accession>A0A146G1D3</accession>
<dbReference type="InterPro" id="IPR008928">
    <property type="entry name" value="6-hairpin_glycosidase_sf"/>
</dbReference>
<gene>
    <name evidence="3" type="ORF">TSACC_118</name>
</gene>
<dbReference type="Pfam" id="PF07971">
    <property type="entry name" value="Glyco_hydro_92"/>
    <property type="match status" value="1"/>
</dbReference>
<evidence type="ECO:0000313" key="4">
    <source>
        <dbReference type="Proteomes" id="UP000076023"/>
    </source>
</evidence>
<organism evidence="3 4">
    <name type="scientific">Terrimicrobium sacchariphilum</name>
    <dbReference type="NCBI Taxonomy" id="690879"/>
    <lineage>
        <taxon>Bacteria</taxon>
        <taxon>Pseudomonadati</taxon>
        <taxon>Verrucomicrobiota</taxon>
        <taxon>Terrimicrobiia</taxon>
        <taxon>Terrimicrobiales</taxon>
        <taxon>Terrimicrobiaceae</taxon>
        <taxon>Terrimicrobium</taxon>
    </lineage>
</organism>
<dbReference type="GO" id="GO:0006516">
    <property type="term" value="P:glycoprotein catabolic process"/>
    <property type="evidence" value="ECO:0007669"/>
    <property type="project" value="TreeGrafter"/>
</dbReference>
<dbReference type="Pfam" id="PF17678">
    <property type="entry name" value="Glyco_hydro_92N"/>
    <property type="match status" value="1"/>
</dbReference>
<keyword evidence="4" id="KW-1185">Reference proteome</keyword>
<dbReference type="InterPro" id="IPR012939">
    <property type="entry name" value="Glyco_hydro_92"/>
</dbReference>
<dbReference type="InterPro" id="IPR041371">
    <property type="entry name" value="GH92_N"/>
</dbReference>
<dbReference type="Proteomes" id="UP000076023">
    <property type="component" value="Unassembled WGS sequence"/>
</dbReference>
<dbReference type="InterPro" id="IPR005887">
    <property type="entry name" value="GH92_a_mannosidase_put"/>
</dbReference>
<dbReference type="InterPro" id="IPR050883">
    <property type="entry name" value="PNGase"/>
</dbReference>
<dbReference type="PANTHER" id="PTHR12143:SF43">
    <property type="entry name" value="PUTATIVE-RELATED"/>
    <property type="match status" value="1"/>
</dbReference>
<dbReference type="GO" id="GO:0000224">
    <property type="term" value="F:peptide-N4-(N-acetyl-beta-glucosaminyl)asparagine amidase activity"/>
    <property type="evidence" value="ECO:0007669"/>
    <property type="project" value="TreeGrafter"/>
</dbReference>
<dbReference type="InParanoid" id="A0A146G1D3"/>
<dbReference type="InterPro" id="IPR014718">
    <property type="entry name" value="GH-type_carb-bd"/>
</dbReference>
<dbReference type="RefSeq" id="WP_075077367.1">
    <property type="nucleotide sequence ID" value="NZ_BDCO01000001.1"/>
</dbReference>
<dbReference type="Gene3D" id="1.20.1610.10">
    <property type="entry name" value="alpha-1,2-mannosidases domains"/>
    <property type="match status" value="1"/>
</dbReference>
<feature type="domain" description="Glycosyl hydrolase family 92" evidence="1">
    <location>
        <begin position="260"/>
        <end position="703"/>
    </location>
</feature>
<dbReference type="AlphaFoldDB" id="A0A146G1D3"/>
<reference evidence="4" key="1">
    <citation type="journal article" date="2017" name="Genome Announc.">
        <title>Draft Genome Sequence of Terrimicrobium sacchariphilum NM-5T, a Facultative Anaerobic Soil Bacterium of the Class Spartobacteria.</title>
        <authorList>
            <person name="Qiu Y.L."/>
            <person name="Tourlousse D.M."/>
            <person name="Matsuura N."/>
            <person name="Ohashi A."/>
            <person name="Sekiguchi Y."/>
        </authorList>
    </citation>
    <scope>NUCLEOTIDE SEQUENCE [LARGE SCALE GENOMIC DNA]</scope>
    <source>
        <strain evidence="4">NM-5</strain>
    </source>
</reference>
<dbReference type="STRING" id="690879.TSACC_118"/>